<dbReference type="InterPro" id="IPR047753">
    <property type="entry name" value="YtzI-like"/>
</dbReference>
<organism evidence="1 2">
    <name type="scientific">Aciduricibacillus chroicocephali</name>
    <dbReference type="NCBI Taxonomy" id="3054939"/>
    <lineage>
        <taxon>Bacteria</taxon>
        <taxon>Bacillati</taxon>
        <taxon>Bacillota</taxon>
        <taxon>Bacilli</taxon>
        <taxon>Bacillales</taxon>
        <taxon>Bacillaceae</taxon>
        <taxon>Aciduricibacillus</taxon>
    </lineage>
</organism>
<name>A0ABY9KW88_9BACI</name>
<proteinExistence type="predicted"/>
<sequence>MLVASIVSVVLTLLVLVLSFVTIQKGYAFKHTVDPLETARKKREENT</sequence>
<evidence type="ECO:0000313" key="1">
    <source>
        <dbReference type="EMBL" id="WLV25123.1"/>
    </source>
</evidence>
<dbReference type="NCBIfam" id="NF033232">
    <property type="entry name" value="small_YtzI"/>
    <property type="match status" value="1"/>
</dbReference>
<dbReference type="Proteomes" id="UP001180087">
    <property type="component" value="Chromosome"/>
</dbReference>
<protein>
    <submittedName>
        <fullName evidence="1">YtzI protein</fullName>
    </submittedName>
</protein>
<evidence type="ECO:0000313" key="2">
    <source>
        <dbReference type="Proteomes" id="UP001180087"/>
    </source>
</evidence>
<accession>A0ABY9KW88</accession>
<dbReference type="RefSeq" id="WP_348028852.1">
    <property type="nucleotide sequence ID" value="NZ_CP129113.1"/>
</dbReference>
<reference evidence="1" key="1">
    <citation type="submission" date="2023-06" db="EMBL/GenBank/DDBJ databases">
        <title>A Treasure from Seagulls: Isolation and Description of Aciduricobacillus qingdaonensis gen. nov., sp. nov., a Rare Obligately Uric Acid-utilizing Member in the Family Bacillaceae.</title>
        <authorList>
            <person name="Liu W."/>
            <person name="Wang B."/>
        </authorList>
    </citation>
    <scope>NUCLEOTIDE SEQUENCE</scope>
    <source>
        <strain evidence="1">44XB</strain>
    </source>
</reference>
<keyword evidence="2" id="KW-1185">Reference proteome</keyword>
<dbReference type="EMBL" id="CP129113">
    <property type="protein sequence ID" value="WLV25123.1"/>
    <property type="molecule type" value="Genomic_DNA"/>
</dbReference>
<gene>
    <name evidence="1" type="primary">ytzI</name>
    <name evidence="1" type="ORF">QR721_02455</name>
</gene>